<dbReference type="EMBL" id="KV722574">
    <property type="protein sequence ID" value="OCH85613.1"/>
    <property type="molecule type" value="Genomic_DNA"/>
</dbReference>
<name>A0A8E2AK01_9APHY</name>
<dbReference type="AlphaFoldDB" id="A0A8E2AK01"/>
<keyword evidence="1" id="KW-0853">WD repeat</keyword>
<protein>
    <submittedName>
        <fullName evidence="3">Uncharacterized protein</fullName>
    </submittedName>
</protein>
<gene>
    <name evidence="3" type="ORF">OBBRIDRAFT_297259</name>
</gene>
<evidence type="ECO:0000313" key="3">
    <source>
        <dbReference type="EMBL" id="OCH85613.1"/>
    </source>
</evidence>
<feature type="region of interest" description="Disordered" evidence="2">
    <location>
        <begin position="209"/>
        <end position="230"/>
    </location>
</feature>
<evidence type="ECO:0000256" key="1">
    <source>
        <dbReference type="PROSITE-ProRule" id="PRU00221"/>
    </source>
</evidence>
<organism evidence="3 4">
    <name type="scientific">Obba rivulosa</name>
    <dbReference type="NCBI Taxonomy" id="1052685"/>
    <lineage>
        <taxon>Eukaryota</taxon>
        <taxon>Fungi</taxon>
        <taxon>Dikarya</taxon>
        <taxon>Basidiomycota</taxon>
        <taxon>Agaricomycotina</taxon>
        <taxon>Agaricomycetes</taxon>
        <taxon>Polyporales</taxon>
        <taxon>Gelatoporiaceae</taxon>
        <taxon>Obba</taxon>
    </lineage>
</organism>
<evidence type="ECO:0000256" key="2">
    <source>
        <dbReference type="SAM" id="MobiDB-lite"/>
    </source>
</evidence>
<dbReference type="Proteomes" id="UP000250043">
    <property type="component" value="Unassembled WGS sequence"/>
</dbReference>
<dbReference type="InterPro" id="IPR036322">
    <property type="entry name" value="WD40_repeat_dom_sf"/>
</dbReference>
<feature type="repeat" description="WD" evidence="1">
    <location>
        <begin position="54"/>
        <end position="86"/>
    </location>
</feature>
<accession>A0A8E2AK01</accession>
<proteinExistence type="predicted"/>
<dbReference type="InterPro" id="IPR001680">
    <property type="entry name" value="WD40_rpt"/>
</dbReference>
<keyword evidence="4" id="KW-1185">Reference proteome</keyword>
<dbReference type="PROSITE" id="PS50294">
    <property type="entry name" value="WD_REPEATS_REGION"/>
    <property type="match status" value="1"/>
</dbReference>
<dbReference type="Gene3D" id="2.130.10.10">
    <property type="entry name" value="YVTN repeat-like/Quinoprotein amine dehydrogenase"/>
    <property type="match status" value="1"/>
</dbReference>
<dbReference type="SMART" id="SM00320">
    <property type="entry name" value="WD40"/>
    <property type="match status" value="1"/>
</dbReference>
<dbReference type="OrthoDB" id="3267146at2759"/>
<sequence length="230" mass="24673">MKTTDGSAPRVKTGLSRAVVMSPMGALIATPRGRDVTIWKSSMFHSDKRPDQILEGHTHYVQSIVFSSDGVHIASIALDGTVRIWKTWTWEIACVVRIPLVGEVQTMAMGATTLQIAISNPDGSVFHQVISTREMGLEPETDLAISQLDPSVSSLAIPELDLGAIPTIPDLTLTIAEKTESITGHDETETACPLPTTERTDVTAFMTLHPDAGDGDSPITPAFSGREPIS</sequence>
<dbReference type="PROSITE" id="PS50082">
    <property type="entry name" value="WD_REPEATS_2"/>
    <property type="match status" value="1"/>
</dbReference>
<dbReference type="Pfam" id="PF00400">
    <property type="entry name" value="WD40"/>
    <property type="match status" value="1"/>
</dbReference>
<dbReference type="InterPro" id="IPR015943">
    <property type="entry name" value="WD40/YVTN_repeat-like_dom_sf"/>
</dbReference>
<reference evidence="3 4" key="1">
    <citation type="submission" date="2016-07" db="EMBL/GenBank/DDBJ databases">
        <title>Draft genome of the white-rot fungus Obba rivulosa 3A-2.</title>
        <authorList>
            <consortium name="DOE Joint Genome Institute"/>
            <person name="Miettinen O."/>
            <person name="Riley R."/>
            <person name="Acob R."/>
            <person name="Barry K."/>
            <person name="Cullen D."/>
            <person name="De Vries R."/>
            <person name="Hainaut M."/>
            <person name="Hatakka A."/>
            <person name="Henrissat B."/>
            <person name="Hilden K."/>
            <person name="Kuo R."/>
            <person name="Labutti K."/>
            <person name="Lipzen A."/>
            <person name="Makela M.R."/>
            <person name="Sandor L."/>
            <person name="Spatafora J.W."/>
            <person name="Grigoriev I.V."/>
            <person name="Hibbett D.S."/>
        </authorList>
    </citation>
    <scope>NUCLEOTIDE SEQUENCE [LARGE SCALE GENOMIC DNA]</scope>
    <source>
        <strain evidence="3 4">3A-2</strain>
    </source>
</reference>
<dbReference type="SUPFAM" id="SSF50978">
    <property type="entry name" value="WD40 repeat-like"/>
    <property type="match status" value="1"/>
</dbReference>
<evidence type="ECO:0000313" key="4">
    <source>
        <dbReference type="Proteomes" id="UP000250043"/>
    </source>
</evidence>